<proteinExistence type="predicted"/>
<feature type="region of interest" description="Disordered" evidence="1">
    <location>
        <begin position="94"/>
        <end position="136"/>
    </location>
</feature>
<evidence type="ECO:0000256" key="1">
    <source>
        <dbReference type="SAM" id="MobiDB-lite"/>
    </source>
</evidence>
<feature type="compositionally biased region" description="Polar residues" evidence="1">
    <location>
        <begin position="11"/>
        <end position="33"/>
    </location>
</feature>
<accession>A0A553QGG1</accession>
<dbReference type="EMBL" id="SRMA01026006">
    <property type="protein sequence ID" value="TRY89020.1"/>
    <property type="molecule type" value="Genomic_DNA"/>
</dbReference>
<dbReference type="GO" id="GO:0005654">
    <property type="term" value="C:nucleoplasm"/>
    <property type="evidence" value="ECO:0007669"/>
    <property type="project" value="TreeGrafter"/>
</dbReference>
<dbReference type="STRING" id="623744.A0A553QGG1"/>
<sequence length="252" mass="26703">MFYRSSPPHPSKQTFTSANTTTPPRPSSATHTPQLPRLQHAPTSHHRPNTHSPLSHPPPLQAHHPVGSGKITSPVQQPIITQGAAVTKITFGSVQRPAVSSSSSGSSSSSTETSLKNQSPVEPAESSCPTADRKCPGSDILQISMLQAEIDPGAEPMLVDSSSSEPTLTGSASSAQQNLTHTPFSHSKEMDVIQVIPQFSILPDSSQSSVLVESSGFLEISDYTSQRLDEETTAMEQEADSSNDEGPADQSQ</sequence>
<reference evidence="2 3" key="1">
    <citation type="journal article" date="2019" name="Sci. Data">
        <title>Hybrid genome assembly and annotation of Danionella translucida.</title>
        <authorList>
            <person name="Kadobianskyi M."/>
            <person name="Schulze L."/>
            <person name="Schuelke M."/>
            <person name="Judkewitz B."/>
        </authorList>
    </citation>
    <scope>NUCLEOTIDE SEQUENCE [LARGE SCALE GENOMIC DNA]</scope>
    <source>
        <strain evidence="2 3">Bolton</strain>
    </source>
</reference>
<organism evidence="2 3">
    <name type="scientific">Danionella cerebrum</name>
    <dbReference type="NCBI Taxonomy" id="2873325"/>
    <lineage>
        <taxon>Eukaryota</taxon>
        <taxon>Metazoa</taxon>
        <taxon>Chordata</taxon>
        <taxon>Craniata</taxon>
        <taxon>Vertebrata</taxon>
        <taxon>Euteleostomi</taxon>
        <taxon>Actinopterygii</taxon>
        <taxon>Neopterygii</taxon>
        <taxon>Teleostei</taxon>
        <taxon>Ostariophysi</taxon>
        <taxon>Cypriniformes</taxon>
        <taxon>Danionidae</taxon>
        <taxon>Danioninae</taxon>
        <taxon>Danionella</taxon>
    </lineage>
</organism>
<feature type="compositionally biased region" description="Polar residues" evidence="1">
    <location>
        <begin position="111"/>
        <end position="120"/>
    </location>
</feature>
<dbReference type="PANTHER" id="PTHR16500">
    <property type="entry name" value="BRCA2-INTERACTING TRANSCRIPTIONAL REPRESSOR EMSY"/>
    <property type="match status" value="1"/>
</dbReference>
<feature type="compositionally biased region" description="Polar residues" evidence="1">
    <location>
        <begin position="70"/>
        <end position="79"/>
    </location>
</feature>
<protein>
    <submittedName>
        <fullName evidence="2">Uncharacterized protein</fullName>
    </submittedName>
</protein>
<dbReference type="OrthoDB" id="10035579at2759"/>
<keyword evidence="3" id="KW-1185">Reference proteome</keyword>
<feature type="region of interest" description="Disordered" evidence="1">
    <location>
        <begin position="222"/>
        <end position="252"/>
    </location>
</feature>
<dbReference type="GO" id="GO:0006355">
    <property type="term" value="P:regulation of DNA-templated transcription"/>
    <property type="evidence" value="ECO:0007669"/>
    <property type="project" value="InterPro"/>
</dbReference>
<gene>
    <name evidence="2" type="ORF">DNTS_012955</name>
</gene>
<feature type="region of interest" description="Disordered" evidence="1">
    <location>
        <begin position="154"/>
        <end position="178"/>
    </location>
</feature>
<comment type="caution">
    <text evidence="2">The sequence shown here is derived from an EMBL/GenBank/DDBJ whole genome shotgun (WGS) entry which is preliminary data.</text>
</comment>
<feature type="region of interest" description="Disordered" evidence="1">
    <location>
        <begin position="1"/>
        <end position="79"/>
    </location>
</feature>
<dbReference type="PANTHER" id="PTHR16500:SF3">
    <property type="entry name" value="BRCA2-INTERACTING TRANSCRIPTIONAL REPRESSOR EMSY"/>
    <property type="match status" value="1"/>
</dbReference>
<name>A0A553QGG1_9TELE</name>
<dbReference type="InterPro" id="IPR033482">
    <property type="entry name" value="EMSY"/>
</dbReference>
<dbReference type="Proteomes" id="UP000316079">
    <property type="component" value="Unassembled WGS sequence"/>
</dbReference>
<feature type="compositionally biased region" description="Polar residues" evidence="1">
    <location>
        <begin position="160"/>
        <end position="178"/>
    </location>
</feature>
<feature type="compositionally biased region" description="Acidic residues" evidence="1">
    <location>
        <begin position="231"/>
        <end position="252"/>
    </location>
</feature>
<evidence type="ECO:0000313" key="3">
    <source>
        <dbReference type="Proteomes" id="UP000316079"/>
    </source>
</evidence>
<feature type="compositionally biased region" description="Low complexity" evidence="1">
    <location>
        <begin position="100"/>
        <end position="110"/>
    </location>
</feature>
<dbReference type="AlphaFoldDB" id="A0A553QGG1"/>
<evidence type="ECO:0000313" key="2">
    <source>
        <dbReference type="EMBL" id="TRY89020.1"/>
    </source>
</evidence>